<dbReference type="InterPro" id="IPR004389">
    <property type="entry name" value="Ribosomal_uL18_bac-type"/>
</dbReference>
<dbReference type="AlphaFoldDB" id="A0A1F4UYP1"/>
<proteinExistence type="inferred from homology"/>
<evidence type="ECO:0000256" key="7">
    <source>
        <dbReference type="HAMAP-Rule" id="MF_01337"/>
    </source>
</evidence>
<dbReference type="PANTHER" id="PTHR12899:SF3">
    <property type="entry name" value="LARGE RIBOSOMAL SUBUNIT PROTEIN UL18M"/>
    <property type="match status" value="1"/>
</dbReference>
<evidence type="ECO:0000256" key="4">
    <source>
        <dbReference type="ARBA" id="ARBA00022980"/>
    </source>
</evidence>
<comment type="subunit">
    <text evidence="7">Part of the 50S ribosomal subunit; part of the 5S rRNA/L5/L18/L25 subcomplex. Contacts the 5S and 23S rRNAs.</text>
</comment>
<comment type="function">
    <text evidence="7">This is one of the proteins that bind and probably mediate the attachment of the 5S RNA into the large ribosomal subunit, where it forms part of the central protuberance.</text>
</comment>
<dbReference type="InterPro" id="IPR057268">
    <property type="entry name" value="Ribosomal_L18"/>
</dbReference>
<dbReference type="GO" id="GO:0006412">
    <property type="term" value="P:translation"/>
    <property type="evidence" value="ECO:0007669"/>
    <property type="project" value="UniProtKB-UniRule"/>
</dbReference>
<comment type="caution">
    <text evidence="8">The sequence shown here is derived from an EMBL/GenBank/DDBJ whole genome shotgun (WGS) entry which is preliminary data.</text>
</comment>
<dbReference type="Pfam" id="PF00861">
    <property type="entry name" value="Ribosomal_L18p"/>
    <property type="match status" value="1"/>
</dbReference>
<reference evidence="8 9" key="1">
    <citation type="journal article" date="2016" name="Nat. Commun.">
        <title>Thousands of microbial genomes shed light on interconnected biogeochemical processes in an aquifer system.</title>
        <authorList>
            <person name="Anantharaman K."/>
            <person name="Brown C.T."/>
            <person name="Hug L.A."/>
            <person name="Sharon I."/>
            <person name="Castelle C.J."/>
            <person name="Probst A.J."/>
            <person name="Thomas B.C."/>
            <person name="Singh A."/>
            <person name="Wilkins M.J."/>
            <person name="Karaoz U."/>
            <person name="Brodie E.L."/>
            <person name="Williams K.H."/>
            <person name="Hubbard S.S."/>
            <person name="Banfield J.F."/>
        </authorList>
    </citation>
    <scope>NUCLEOTIDE SEQUENCE [LARGE SCALE GENOMIC DNA]</scope>
</reference>
<protein>
    <recommendedName>
        <fullName evidence="6 7">Large ribosomal subunit protein uL18</fullName>
    </recommendedName>
</protein>
<comment type="similarity">
    <text evidence="1 7">Belongs to the universal ribosomal protein uL18 family.</text>
</comment>
<dbReference type="HAMAP" id="MF_01337_B">
    <property type="entry name" value="Ribosomal_uL18_B"/>
    <property type="match status" value="1"/>
</dbReference>
<dbReference type="GO" id="GO:0008097">
    <property type="term" value="F:5S rRNA binding"/>
    <property type="evidence" value="ECO:0007669"/>
    <property type="project" value="TreeGrafter"/>
</dbReference>
<keyword evidence="5 7" id="KW-0687">Ribonucleoprotein</keyword>
<evidence type="ECO:0000313" key="8">
    <source>
        <dbReference type="EMBL" id="OGC50012.1"/>
    </source>
</evidence>
<dbReference type="STRING" id="1802610.A2W32_03205"/>
<evidence type="ECO:0000256" key="1">
    <source>
        <dbReference type="ARBA" id="ARBA00007116"/>
    </source>
</evidence>
<evidence type="ECO:0000256" key="2">
    <source>
        <dbReference type="ARBA" id="ARBA00022730"/>
    </source>
</evidence>
<keyword evidence="3 7" id="KW-0694">RNA-binding</keyword>
<dbReference type="GO" id="GO:0022625">
    <property type="term" value="C:cytosolic large ribosomal subunit"/>
    <property type="evidence" value="ECO:0007669"/>
    <property type="project" value="TreeGrafter"/>
</dbReference>
<keyword evidence="2 7" id="KW-0699">rRNA-binding</keyword>
<dbReference type="SUPFAM" id="SSF53137">
    <property type="entry name" value="Translational machinery components"/>
    <property type="match status" value="1"/>
</dbReference>
<keyword evidence="4 7" id="KW-0689">Ribosomal protein</keyword>
<dbReference type="Proteomes" id="UP000177371">
    <property type="component" value="Unassembled WGS sequence"/>
</dbReference>
<gene>
    <name evidence="7" type="primary">rplR</name>
    <name evidence="8" type="ORF">A2W32_03205</name>
</gene>
<sequence>MYKVMVRKNRRAKRKLKIRSKISGTLNKPRLSVFRSLRYTYAQLIDDVKGKTLIDVSESVKKYHDGKSKSQAAYELGKLLAEKALKKGIENAVFDRNGYRFHGRIKRLADGAREGGLNI</sequence>
<evidence type="ECO:0000256" key="5">
    <source>
        <dbReference type="ARBA" id="ARBA00023274"/>
    </source>
</evidence>
<dbReference type="PANTHER" id="PTHR12899">
    <property type="entry name" value="39S RIBOSOMAL PROTEIN L18, MITOCHONDRIAL"/>
    <property type="match status" value="1"/>
</dbReference>
<evidence type="ECO:0000256" key="3">
    <source>
        <dbReference type="ARBA" id="ARBA00022884"/>
    </source>
</evidence>
<dbReference type="Gene3D" id="3.30.420.100">
    <property type="match status" value="1"/>
</dbReference>
<dbReference type="NCBIfam" id="TIGR00060">
    <property type="entry name" value="L18_bact"/>
    <property type="match status" value="1"/>
</dbReference>
<accession>A0A1F4UYP1</accession>
<organism evidence="8 9">
    <name type="scientific">candidate division WWE3 bacterium RBG_16_37_10</name>
    <dbReference type="NCBI Taxonomy" id="1802610"/>
    <lineage>
        <taxon>Bacteria</taxon>
        <taxon>Katanobacteria</taxon>
    </lineage>
</organism>
<dbReference type="CDD" id="cd00432">
    <property type="entry name" value="Ribosomal_L18_L5e"/>
    <property type="match status" value="1"/>
</dbReference>
<dbReference type="GO" id="GO:0003735">
    <property type="term" value="F:structural constituent of ribosome"/>
    <property type="evidence" value="ECO:0007669"/>
    <property type="project" value="InterPro"/>
</dbReference>
<dbReference type="InterPro" id="IPR005484">
    <property type="entry name" value="Ribosomal_uL18_bac/plant/anim"/>
</dbReference>
<name>A0A1F4UYP1_UNCKA</name>
<evidence type="ECO:0000313" key="9">
    <source>
        <dbReference type="Proteomes" id="UP000177371"/>
    </source>
</evidence>
<dbReference type="EMBL" id="MEUT01000041">
    <property type="protein sequence ID" value="OGC50012.1"/>
    <property type="molecule type" value="Genomic_DNA"/>
</dbReference>
<dbReference type="FunFam" id="3.30.420.100:FF:000001">
    <property type="entry name" value="50S ribosomal protein L18"/>
    <property type="match status" value="1"/>
</dbReference>
<evidence type="ECO:0000256" key="6">
    <source>
        <dbReference type="ARBA" id="ARBA00035197"/>
    </source>
</evidence>